<dbReference type="AlphaFoldDB" id="A0A1V9QL49"/>
<gene>
    <name evidence="1" type="ORF">B6U60_09935</name>
</gene>
<protein>
    <submittedName>
        <fullName evidence="1">Uncharacterized protein</fullName>
    </submittedName>
</protein>
<accession>A0A1V9QL49</accession>
<proteinExistence type="predicted"/>
<evidence type="ECO:0000313" key="2">
    <source>
        <dbReference type="Proteomes" id="UP000192638"/>
    </source>
</evidence>
<dbReference type="EMBL" id="NBEB01000110">
    <property type="protein sequence ID" value="OQQ81583.1"/>
    <property type="molecule type" value="Genomic_DNA"/>
</dbReference>
<feature type="non-terminal residue" evidence="1">
    <location>
        <position position="1"/>
    </location>
</feature>
<comment type="caution">
    <text evidence="1">The sequence shown here is derived from an EMBL/GenBank/DDBJ whole genome shotgun (WGS) entry which is preliminary data.</text>
</comment>
<dbReference type="Proteomes" id="UP000192638">
    <property type="component" value="Unassembled WGS sequence"/>
</dbReference>
<organism evidence="1 2">
    <name type="scientific">Ligilactobacillus salivarius</name>
    <dbReference type="NCBI Taxonomy" id="1624"/>
    <lineage>
        <taxon>Bacteria</taxon>
        <taxon>Bacillati</taxon>
        <taxon>Bacillota</taxon>
        <taxon>Bacilli</taxon>
        <taxon>Lactobacillales</taxon>
        <taxon>Lactobacillaceae</taxon>
        <taxon>Ligilactobacillus</taxon>
    </lineage>
</organism>
<sequence length="68" mass="8312">NKEKLETAILLLKMAREQLDLKFSDFNQTRFKDEIKESRRLQADILRDLKNYSVFEELRENKEEDLHE</sequence>
<reference evidence="1 2" key="1">
    <citation type="submission" date="2017-03" db="EMBL/GenBank/DDBJ databases">
        <title>Phylogenomics and comparative genomics of Lactobacillus salivarius, a mammalian gut commensal.</title>
        <authorList>
            <person name="Harris H.M."/>
        </authorList>
    </citation>
    <scope>NUCLEOTIDE SEQUENCE [LARGE SCALE GENOMIC DNA]</scope>
    <source>
        <strain evidence="1 2">LMG 14477</strain>
    </source>
</reference>
<name>A0A1V9QL49_9LACO</name>
<dbReference type="RefSeq" id="WP_180376370.1">
    <property type="nucleotide sequence ID" value="NZ_NBEB01000110.1"/>
</dbReference>
<evidence type="ECO:0000313" key="1">
    <source>
        <dbReference type="EMBL" id="OQQ81583.1"/>
    </source>
</evidence>